<keyword evidence="2" id="KW-0812">Transmembrane</keyword>
<dbReference type="EMBL" id="CATOUU010000276">
    <property type="protein sequence ID" value="CAI9923047.1"/>
    <property type="molecule type" value="Genomic_DNA"/>
</dbReference>
<reference evidence="6" key="1">
    <citation type="submission" date="2023-06" db="EMBL/GenBank/DDBJ databases">
        <authorList>
            <person name="Kurt Z."/>
        </authorList>
    </citation>
    <scope>NUCLEOTIDE SEQUENCE</scope>
</reference>
<dbReference type="EMBL" id="CATOUU010000707">
    <property type="protein sequence ID" value="CAI9942801.1"/>
    <property type="molecule type" value="Genomic_DNA"/>
</dbReference>
<proteinExistence type="predicted"/>
<keyword evidence="2" id="KW-1133">Transmembrane helix</keyword>
<evidence type="ECO:0000313" key="6">
    <source>
        <dbReference type="EMBL" id="CAI9942801.1"/>
    </source>
</evidence>
<dbReference type="EMBL" id="CATOUU010000147">
    <property type="protein sequence ID" value="CAI9918038.1"/>
    <property type="molecule type" value="Genomic_DNA"/>
</dbReference>
<name>A0AA86PQD3_9EUKA</name>
<dbReference type="EMBL" id="CAXDID020000802">
    <property type="protein sequence ID" value="CAL6114534.1"/>
    <property type="molecule type" value="Genomic_DNA"/>
</dbReference>
<dbReference type="Proteomes" id="UP001642409">
    <property type="component" value="Unassembled WGS sequence"/>
</dbReference>
<feature type="compositionally biased region" description="Low complexity" evidence="1">
    <location>
        <begin position="1"/>
        <end position="23"/>
    </location>
</feature>
<protein>
    <submittedName>
        <fullName evidence="7">Hypothetical_protein</fullName>
    </submittedName>
</protein>
<evidence type="ECO:0000313" key="5">
    <source>
        <dbReference type="EMBL" id="CAI9928381.1"/>
    </source>
</evidence>
<evidence type="ECO:0000313" key="9">
    <source>
        <dbReference type="EMBL" id="CAL6114534.1"/>
    </source>
</evidence>
<comment type="caution">
    <text evidence="6">The sequence shown here is derived from an EMBL/GenBank/DDBJ whole genome shotgun (WGS) entry which is preliminary data.</text>
</comment>
<accession>A0AA86PQD3</accession>
<evidence type="ECO:0000256" key="2">
    <source>
        <dbReference type="SAM" id="Phobius"/>
    </source>
</evidence>
<evidence type="ECO:0000313" key="11">
    <source>
        <dbReference type="Proteomes" id="UP001642409"/>
    </source>
</evidence>
<gene>
    <name evidence="4" type="ORF">HINF_LOCUS10692</name>
    <name evidence="5" type="ORF">HINF_LOCUS16026</name>
    <name evidence="6" type="ORF">HINF_LOCUS30446</name>
    <name evidence="3" type="ORF">HINF_LOCUS5683</name>
    <name evidence="7" type="ORF">HINF_LOCUS65482</name>
    <name evidence="8" type="ORF">HINF_LOCUS69371</name>
    <name evidence="9" type="ORF">HINF_LOCUS78037</name>
    <name evidence="10" type="ORF">HINF_LOCUS78267</name>
</gene>
<evidence type="ECO:0000313" key="3">
    <source>
        <dbReference type="EMBL" id="CAI9918038.1"/>
    </source>
</evidence>
<dbReference type="EMBL" id="CAXDID020000826">
    <property type="protein sequence ID" value="CAL6114764.1"/>
    <property type="molecule type" value="Genomic_DNA"/>
</dbReference>
<evidence type="ECO:0000313" key="7">
    <source>
        <dbReference type="EMBL" id="CAL6090804.1"/>
    </source>
</evidence>
<feature type="region of interest" description="Disordered" evidence="1">
    <location>
        <begin position="1"/>
        <end position="33"/>
    </location>
</feature>
<dbReference type="EMBL" id="CAXDID020000431">
    <property type="protein sequence ID" value="CAL6090804.1"/>
    <property type="molecule type" value="Genomic_DNA"/>
</dbReference>
<feature type="transmembrane region" description="Helical" evidence="2">
    <location>
        <begin position="43"/>
        <end position="65"/>
    </location>
</feature>
<evidence type="ECO:0000256" key="1">
    <source>
        <dbReference type="SAM" id="MobiDB-lite"/>
    </source>
</evidence>
<keyword evidence="2" id="KW-0472">Membrane</keyword>
<dbReference type="AlphaFoldDB" id="A0AA86PQD3"/>
<organism evidence="6">
    <name type="scientific">Hexamita inflata</name>
    <dbReference type="NCBI Taxonomy" id="28002"/>
    <lineage>
        <taxon>Eukaryota</taxon>
        <taxon>Metamonada</taxon>
        <taxon>Diplomonadida</taxon>
        <taxon>Hexamitidae</taxon>
        <taxon>Hexamitinae</taxon>
        <taxon>Hexamita</taxon>
    </lineage>
</organism>
<dbReference type="EMBL" id="CAXDID020000504">
    <property type="protein sequence ID" value="CAL6097941.1"/>
    <property type="molecule type" value="Genomic_DNA"/>
</dbReference>
<dbReference type="EMBL" id="CATOUU010000395">
    <property type="protein sequence ID" value="CAI9928381.1"/>
    <property type="molecule type" value="Genomic_DNA"/>
</dbReference>
<sequence length="111" mass="12511">MEDSELSQLLKPNNLNNSSLSISETPFQSTNPEPKFYQDKRKLTIFTVFSALFLVLSSVSLYFAITMKSQFQTVLIFGCVLLVNVSAFCVFSSVVWCCKNKHGEQEDVELA</sequence>
<evidence type="ECO:0000313" key="10">
    <source>
        <dbReference type="EMBL" id="CAL6114764.1"/>
    </source>
</evidence>
<reference evidence="7 11" key="2">
    <citation type="submission" date="2024-07" db="EMBL/GenBank/DDBJ databases">
        <authorList>
            <person name="Akdeniz Z."/>
        </authorList>
    </citation>
    <scope>NUCLEOTIDE SEQUENCE [LARGE SCALE GENOMIC DNA]</scope>
</reference>
<keyword evidence="11" id="KW-1185">Reference proteome</keyword>
<evidence type="ECO:0000313" key="8">
    <source>
        <dbReference type="EMBL" id="CAL6097941.1"/>
    </source>
</evidence>
<feature type="transmembrane region" description="Helical" evidence="2">
    <location>
        <begin position="71"/>
        <end position="96"/>
    </location>
</feature>
<evidence type="ECO:0000313" key="4">
    <source>
        <dbReference type="EMBL" id="CAI9923047.1"/>
    </source>
</evidence>